<keyword evidence="4" id="KW-0378">Hydrolase</keyword>
<dbReference type="Gene3D" id="3.40.50.10130">
    <property type="match status" value="1"/>
</dbReference>
<dbReference type="OrthoDB" id="837865at2"/>
<dbReference type="GO" id="GO:0003684">
    <property type="term" value="F:damaged DNA binding"/>
    <property type="evidence" value="ECO:0007669"/>
    <property type="project" value="TreeGrafter"/>
</dbReference>
<dbReference type="SUPFAM" id="SSF47781">
    <property type="entry name" value="RuvA domain 2-like"/>
    <property type="match status" value="1"/>
</dbReference>
<comment type="caution">
    <text evidence="8">The sequence shown here is derived from an EMBL/GenBank/DDBJ whole genome shotgun (WGS) entry which is preliminary data.</text>
</comment>
<dbReference type="EMBL" id="QQZY01000007">
    <property type="protein sequence ID" value="RDI73637.1"/>
    <property type="molecule type" value="Genomic_DNA"/>
</dbReference>
<reference evidence="9" key="2">
    <citation type="journal article" date="2019" name="MicrobiologyOpen">
        <title>High-quality draft genome sequence of Gaiella occulta isolated from a 150 meter deep mineral water borehole and comparison with the genome sequences of other deep-branching lineages of the phylum Actinobacteria.</title>
        <authorList>
            <person name="Severino R."/>
            <person name="Froufe H.J.C."/>
            <person name="Barroso C."/>
            <person name="Albuquerque L."/>
            <person name="Lobo-da-Cunha A."/>
            <person name="da Costa M.S."/>
            <person name="Egas C."/>
        </authorList>
    </citation>
    <scope>NUCLEOTIDE SEQUENCE [LARGE SCALE GENOMIC DNA]</scope>
    <source>
        <strain evidence="9">F2-233</strain>
    </source>
</reference>
<reference evidence="8 9" key="1">
    <citation type="submission" date="2018-07" db="EMBL/GenBank/DDBJ databases">
        <title>High-quality-draft genome sequence of Gaiella occulta.</title>
        <authorList>
            <person name="Severino R."/>
            <person name="Froufe H.J.C."/>
            <person name="Rainey F.A."/>
            <person name="Barroso C."/>
            <person name="Albuquerque L."/>
            <person name="Lobo-Da-Cunha A."/>
            <person name="Da Costa M.S."/>
            <person name="Egas C."/>
        </authorList>
    </citation>
    <scope>NUCLEOTIDE SEQUENCE [LARGE SCALE GENOMIC DNA]</scope>
    <source>
        <strain evidence="8 9">F2-233</strain>
    </source>
</reference>
<dbReference type="PANTHER" id="PTHR10150:SF0">
    <property type="entry name" value="DNA REPAIR ENDONUCLEASE XPF"/>
    <property type="match status" value="1"/>
</dbReference>
<keyword evidence="9" id="KW-1185">Reference proteome</keyword>
<dbReference type="InterPro" id="IPR010994">
    <property type="entry name" value="RuvA_2-like"/>
</dbReference>
<keyword evidence="6" id="KW-0234">DNA repair</keyword>
<dbReference type="AlphaFoldDB" id="A0A7M2YW18"/>
<evidence type="ECO:0000256" key="2">
    <source>
        <dbReference type="ARBA" id="ARBA00022759"/>
    </source>
</evidence>
<evidence type="ECO:0000313" key="8">
    <source>
        <dbReference type="EMBL" id="RDI73637.1"/>
    </source>
</evidence>
<evidence type="ECO:0000313" key="9">
    <source>
        <dbReference type="Proteomes" id="UP000254134"/>
    </source>
</evidence>
<proteinExistence type="predicted"/>
<dbReference type="SUPFAM" id="SSF52980">
    <property type="entry name" value="Restriction endonuclease-like"/>
    <property type="match status" value="1"/>
</dbReference>
<dbReference type="SMART" id="SM00891">
    <property type="entry name" value="ERCC4"/>
    <property type="match status" value="1"/>
</dbReference>
<accession>A0A7M2YW18</accession>
<organism evidence="8 9">
    <name type="scientific">Gaiella occulta</name>
    <dbReference type="NCBI Taxonomy" id="1002870"/>
    <lineage>
        <taxon>Bacteria</taxon>
        <taxon>Bacillati</taxon>
        <taxon>Actinomycetota</taxon>
        <taxon>Thermoleophilia</taxon>
        <taxon>Gaiellales</taxon>
        <taxon>Gaiellaceae</taxon>
        <taxon>Gaiella</taxon>
    </lineage>
</organism>
<keyword evidence="1" id="KW-0540">Nuclease</keyword>
<dbReference type="Gene3D" id="1.10.150.20">
    <property type="entry name" value="5' to 3' exonuclease, C-terminal subdomain"/>
    <property type="match status" value="1"/>
</dbReference>
<dbReference type="GO" id="GO:0003697">
    <property type="term" value="F:single-stranded DNA binding"/>
    <property type="evidence" value="ECO:0007669"/>
    <property type="project" value="TreeGrafter"/>
</dbReference>
<evidence type="ECO:0000256" key="5">
    <source>
        <dbReference type="ARBA" id="ARBA00023125"/>
    </source>
</evidence>
<dbReference type="GO" id="GO:1901255">
    <property type="term" value="P:nucleotide-excision repair involved in interstrand cross-link repair"/>
    <property type="evidence" value="ECO:0007669"/>
    <property type="project" value="TreeGrafter"/>
</dbReference>
<dbReference type="Proteomes" id="UP000254134">
    <property type="component" value="Unassembled WGS sequence"/>
</dbReference>
<evidence type="ECO:0000259" key="7">
    <source>
        <dbReference type="SMART" id="SM00891"/>
    </source>
</evidence>
<dbReference type="PANTHER" id="PTHR10150">
    <property type="entry name" value="DNA REPAIR ENDONUCLEASE XPF"/>
    <property type="match status" value="1"/>
</dbReference>
<name>A0A7M2YW18_9ACTN</name>
<gene>
    <name evidence="8" type="ORF">Gocc_2550</name>
</gene>
<dbReference type="GO" id="GO:0000724">
    <property type="term" value="P:double-strand break repair via homologous recombination"/>
    <property type="evidence" value="ECO:0007669"/>
    <property type="project" value="TreeGrafter"/>
</dbReference>
<evidence type="ECO:0000256" key="4">
    <source>
        <dbReference type="ARBA" id="ARBA00022801"/>
    </source>
</evidence>
<dbReference type="CDD" id="cd20075">
    <property type="entry name" value="XPF_nuclease_XPF_arch"/>
    <property type="match status" value="1"/>
</dbReference>
<evidence type="ECO:0000256" key="3">
    <source>
        <dbReference type="ARBA" id="ARBA00022763"/>
    </source>
</evidence>
<dbReference type="InterPro" id="IPR011335">
    <property type="entry name" value="Restrct_endonuc-II-like"/>
</dbReference>
<dbReference type="Pfam" id="PF14520">
    <property type="entry name" value="HHH_5"/>
    <property type="match status" value="1"/>
</dbReference>
<feature type="domain" description="ERCC4" evidence="7">
    <location>
        <begin position="11"/>
        <end position="91"/>
    </location>
</feature>
<dbReference type="Pfam" id="PF02732">
    <property type="entry name" value="ERCC4"/>
    <property type="match status" value="1"/>
</dbReference>
<keyword evidence="3" id="KW-0227">DNA damage</keyword>
<keyword evidence="2" id="KW-0255">Endonuclease</keyword>
<protein>
    <submittedName>
        <fullName evidence="8">ERCC4-type nuclease</fullName>
    </submittedName>
</protein>
<evidence type="ECO:0000256" key="6">
    <source>
        <dbReference type="ARBA" id="ARBA00023204"/>
    </source>
</evidence>
<evidence type="ECO:0000256" key="1">
    <source>
        <dbReference type="ARBA" id="ARBA00022722"/>
    </source>
</evidence>
<dbReference type="GO" id="GO:0000014">
    <property type="term" value="F:single-stranded DNA endodeoxyribonuclease activity"/>
    <property type="evidence" value="ECO:0007669"/>
    <property type="project" value="TreeGrafter"/>
</dbReference>
<dbReference type="RefSeq" id="WP_114796963.1">
    <property type="nucleotide sequence ID" value="NZ_QQZY01000007.1"/>
</dbReference>
<dbReference type="InterPro" id="IPR006166">
    <property type="entry name" value="ERCC4_domain"/>
</dbReference>
<keyword evidence="5" id="KW-0238">DNA-binding</keyword>
<sequence>MDREQTGAIAVVVADVFERGSVVPAALLRLGARVTVEPLAAGDYRVPGGVLIERKTVADLHGSLARGRLWAQVGRIRDEAVLPFLLVEGDDLDAGPRHPNAIRGALLAIADLGVAILRTRDPADSALWIHRLALRQARRGTRPELSRGRAKMAPPGIAVLAAVPGISDRTARTLLERFGSVGGVLEAGPERWAEVAGIGSVRAHALASALLNGGEAGGEPLSPACGATAADAG</sequence>